<keyword evidence="8" id="KW-1185">Reference proteome</keyword>
<comment type="subcellular location">
    <subcellularLocation>
        <location evidence="1">Membrane</location>
        <topology evidence="1">Multi-pass membrane protein</topology>
    </subcellularLocation>
</comment>
<evidence type="ECO:0000256" key="3">
    <source>
        <dbReference type="ARBA" id="ARBA00022989"/>
    </source>
</evidence>
<dbReference type="InterPro" id="IPR005821">
    <property type="entry name" value="Ion_trans_dom"/>
</dbReference>
<organism evidence="7 8">
    <name type="scientific">Durusdinium trenchii</name>
    <dbReference type="NCBI Taxonomy" id="1381693"/>
    <lineage>
        <taxon>Eukaryota</taxon>
        <taxon>Sar</taxon>
        <taxon>Alveolata</taxon>
        <taxon>Dinophyceae</taxon>
        <taxon>Suessiales</taxon>
        <taxon>Symbiodiniaceae</taxon>
        <taxon>Durusdinium</taxon>
    </lineage>
</organism>
<evidence type="ECO:0000256" key="5">
    <source>
        <dbReference type="SAM" id="Phobius"/>
    </source>
</evidence>
<keyword evidence="4 5" id="KW-0472">Membrane</keyword>
<protein>
    <recommendedName>
        <fullName evidence="6">Ion transport domain-containing protein</fullName>
    </recommendedName>
</protein>
<evidence type="ECO:0000313" key="8">
    <source>
        <dbReference type="Proteomes" id="UP001642464"/>
    </source>
</evidence>
<feature type="transmembrane region" description="Helical" evidence="5">
    <location>
        <begin position="12"/>
        <end position="31"/>
    </location>
</feature>
<dbReference type="Gene3D" id="1.20.120.350">
    <property type="entry name" value="Voltage-gated potassium channels. Chain C"/>
    <property type="match status" value="1"/>
</dbReference>
<feature type="non-terminal residue" evidence="7">
    <location>
        <position position="1"/>
    </location>
</feature>
<proteinExistence type="predicted"/>
<keyword evidence="3 5" id="KW-1133">Transmembrane helix</keyword>
<name>A0ABP0S705_9DINO</name>
<sequence>AIFWKHLNVSFFALSVKMSVLNGAFVASAHAHRQSKRWRSNVYTPTWEAEDRKATAERLQRVMKGESSSMVENMVNDLIGRGLNQEKEPVKTSVVDSKIFHCFIYGTIILNALTLGMQADFQTGSWPLVWLIFENVFTAVFTIEMVLKIYFLRLEYFWNAGGPVYWNLLDFAAGTRGREWKTHTARRANQRGGRLLLRLEHPPLSEAWKTAGIEGAERGRRRSHGFDRFRQIEDRAATKIGPVHFRASNLQGCECPDVAFAFVRLFESLLSLTSALFLLGAREAARLADAALQMAARNVSLAVKVIDRFPERQKQAWPWRPALYFARLVL</sequence>
<evidence type="ECO:0000259" key="6">
    <source>
        <dbReference type="Pfam" id="PF00520"/>
    </source>
</evidence>
<dbReference type="SUPFAM" id="SSF81324">
    <property type="entry name" value="Voltage-gated potassium channels"/>
    <property type="match status" value="1"/>
</dbReference>
<feature type="non-terminal residue" evidence="7">
    <location>
        <position position="330"/>
    </location>
</feature>
<comment type="caution">
    <text evidence="7">The sequence shown here is derived from an EMBL/GenBank/DDBJ whole genome shotgun (WGS) entry which is preliminary data.</text>
</comment>
<reference evidence="7 8" key="1">
    <citation type="submission" date="2024-02" db="EMBL/GenBank/DDBJ databases">
        <authorList>
            <person name="Chen Y."/>
            <person name="Shah S."/>
            <person name="Dougan E. K."/>
            <person name="Thang M."/>
            <person name="Chan C."/>
        </authorList>
    </citation>
    <scope>NUCLEOTIDE SEQUENCE [LARGE SCALE GENOMIC DNA]</scope>
</reference>
<keyword evidence="2 5" id="KW-0812">Transmembrane</keyword>
<dbReference type="Pfam" id="PF00520">
    <property type="entry name" value="Ion_trans"/>
    <property type="match status" value="1"/>
</dbReference>
<dbReference type="InterPro" id="IPR043203">
    <property type="entry name" value="VGCC_Ca_Na"/>
</dbReference>
<feature type="domain" description="Ion transport" evidence="6">
    <location>
        <begin position="98"/>
        <end position="173"/>
    </location>
</feature>
<feature type="transmembrane region" description="Helical" evidence="5">
    <location>
        <begin position="99"/>
        <end position="116"/>
    </location>
</feature>
<dbReference type="InterPro" id="IPR027359">
    <property type="entry name" value="Volt_channel_dom_sf"/>
</dbReference>
<dbReference type="Proteomes" id="UP001642464">
    <property type="component" value="Unassembled WGS sequence"/>
</dbReference>
<evidence type="ECO:0000313" key="7">
    <source>
        <dbReference type="EMBL" id="CAK9108148.1"/>
    </source>
</evidence>
<evidence type="ECO:0000256" key="4">
    <source>
        <dbReference type="ARBA" id="ARBA00023136"/>
    </source>
</evidence>
<evidence type="ECO:0000256" key="2">
    <source>
        <dbReference type="ARBA" id="ARBA00022692"/>
    </source>
</evidence>
<dbReference type="PANTHER" id="PTHR10037">
    <property type="entry name" value="VOLTAGE-GATED CATION CHANNEL CALCIUM AND SODIUM"/>
    <property type="match status" value="1"/>
</dbReference>
<dbReference type="PANTHER" id="PTHR10037:SF62">
    <property type="entry name" value="SODIUM CHANNEL PROTEIN 60E"/>
    <property type="match status" value="1"/>
</dbReference>
<accession>A0ABP0S705</accession>
<dbReference type="EMBL" id="CAXAMM010043024">
    <property type="protein sequence ID" value="CAK9108148.1"/>
    <property type="molecule type" value="Genomic_DNA"/>
</dbReference>
<gene>
    <name evidence="7" type="ORF">SCF082_LOCUS50313</name>
</gene>
<evidence type="ECO:0000256" key="1">
    <source>
        <dbReference type="ARBA" id="ARBA00004141"/>
    </source>
</evidence>
<feature type="transmembrane region" description="Helical" evidence="5">
    <location>
        <begin position="128"/>
        <end position="147"/>
    </location>
</feature>